<dbReference type="AlphaFoldDB" id="A0AAV9F275"/>
<protein>
    <recommendedName>
        <fullName evidence="4">Cytochrome b561 domain-containing protein</fullName>
    </recommendedName>
</protein>
<keyword evidence="1" id="KW-0472">Membrane</keyword>
<organism evidence="2 3">
    <name type="scientific">Acorus calamus</name>
    <name type="common">Sweet flag</name>
    <dbReference type="NCBI Taxonomy" id="4465"/>
    <lineage>
        <taxon>Eukaryota</taxon>
        <taxon>Viridiplantae</taxon>
        <taxon>Streptophyta</taxon>
        <taxon>Embryophyta</taxon>
        <taxon>Tracheophyta</taxon>
        <taxon>Spermatophyta</taxon>
        <taxon>Magnoliopsida</taxon>
        <taxon>Liliopsida</taxon>
        <taxon>Acoraceae</taxon>
        <taxon>Acorus</taxon>
    </lineage>
</organism>
<evidence type="ECO:0000313" key="3">
    <source>
        <dbReference type="Proteomes" id="UP001180020"/>
    </source>
</evidence>
<dbReference type="CDD" id="cd08760">
    <property type="entry name" value="Cyt_b561_FRRS1_like"/>
    <property type="match status" value="1"/>
</dbReference>
<reference evidence="2" key="2">
    <citation type="submission" date="2023-06" db="EMBL/GenBank/DDBJ databases">
        <authorList>
            <person name="Ma L."/>
            <person name="Liu K.-W."/>
            <person name="Li Z."/>
            <person name="Hsiao Y.-Y."/>
            <person name="Qi Y."/>
            <person name="Fu T."/>
            <person name="Tang G."/>
            <person name="Zhang D."/>
            <person name="Sun W.-H."/>
            <person name="Liu D.-K."/>
            <person name="Li Y."/>
            <person name="Chen G.-Z."/>
            <person name="Liu X.-D."/>
            <person name="Liao X.-Y."/>
            <person name="Jiang Y.-T."/>
            <person name="Yu X."/>
            <person name="Hao Y."/>
            <person name="Huang J."/>
            <person name="Zhao X.-W."/>
            <person name="Ke S."/>
            <person name="Chen Y.-Y."/>
            <person name="Wu W.-L."/>
            <person name="Hsu J.-L."/>
            <person name="Lin Y.-F."/>
            <person name="Huang M.-D."/>
            <person name="Li C.-Y."/>
            <person name="Huang L."/>
            <person name="Wang Z.-W."/>
            <person name="Zhao X."/>
            <person name="Zhong W.-Y."/>
            <person name="Peng D.-H."/>
            <person name="Ahmad S."/>
            <person name="Lan S."/>
            <person name="Zhang J.-S."/>
            <person name="Tsai W.-C."/>
            <person name="Van De Peer Y."/>
            <person name="Liu Z.-J."/>
        </authorList>
    </citation>
    <scope>NUCLEOTIDE SEQUENCE</scope>
    <source>
        <strain evidence="2">CP</strain>
        <tissue evidence="2">Leaves</tissue>
    </source>
</reference>
<dbReference type="PANTHER" id="PTHR23130">
    <property type="entry name" value="CYTOCHROME B561 AND DOMON DOMAIN-CONTAINING PROTEIN"/>
    <property type="match status" value="1"/>
</dbReference>
<keyword evidence="1" id="KW-0812">Transmembrane</keyword>
<evidence type="ECO:0000313" key="2">
    <source>
        <dbReference type="EMBL" id="KAK1319871.1"/>
    </source>
</evidence>
<dbReference type="Proteomes" id="UP001180020">
    <property type="component" value="Unassembled WGS sequence"/>
</dbReference>
<reference evidence="2" key="1">
    <citation type="journal article" date="2023" name="Nat. Commun.">
        <title>Diploid and tetraploid genomes of Acorus and the evolution of monocots.</title>
        <authorList>
            <person name="Ma L."/>
            <person name="Liu K.W."/>
            <person name="Li Z."/>
            <person name="Hsiao Y.Y."/>
            <person name="Qi Y."/>
            <person name="Fu T."/>
            <person name="Tang G.D."/>
            <person name="Zhang D."/>
            <person name="Sun W.H."/>
            <person name="Liu D.K."/>
            <person name="Li Y."/>
            <person name="Chen G.Z."/>
            <person name="Liu X.D."/>
            <person name="Liao X.Y."/>
            <person name="Jiang Y.T."/>
            <person name="Yu X."/>
            <person name="Hao Y."/>
            <person name="Huang J."/>
            <person name="Zhao X.W."/>
            <person name="Ke S."/>
            <person name="Chen Y.Y."/>
            <person name="Wu W.L."/>
            <person name="Hsu J.L."/>
            <person name="Lin Y.F."/>
            <person name="Huang M.D."/>
            <person name="Li C.Y."/>
            <person name="Huang L."/>
            <person name="Wang Z.W."/>
            <person name="Zhao X."/>
            <person name="Zhong W.Y."/>
            <person name="Peng D.H."/>
            <person name="Ahmad S."/>
            <person name="Lan S."/>
            <person name="Zhang J.S."/>
            <person name="Tsai W.C."/>
            <person name="Van de Peer Y."/>
            <person name="Liu Z.J."/>
        </authorList>
    </citation>
    <scope>NUCLEOTIDE SEQUENCE</scope>
    <source>
        <strain evidence="2">CP</strain>
    </source>
</reference>
<keyword evidence="3" id="KW-1185">Reference proteome</keyword>
<dbReference type="EMBL" id="JAUJYO010000004">
    <property type="protein sequence ID" value="KAK1319871.1"/>
    <property type="molecule type" value="Genomic_DNA"/>
</dbReference>
<sequence>MIVGGTIVGLSSICGLLSPEYHYKINSFQCHCSDAKYGHDHNVTSPPFLVLTLLLKPRKEHKYRPYWELCHQAIGYAAIVMRVVDVFKGLGILKPDQKWRTCYIVVVSVLGVTAVALEAINLVMTLVRKKSTNAAEPYDGASIDLEIGP</sequence>
<accession>A0AAV9F275</accession>
<comment type="caution">
    <text evidence="2">The sequence shown here is derived from an EMBL/GenBank/DDBJ whole genome shotgun (WGS) entry which is preliminary data.</text>
</comment>
<gene>
    <name evidence="2" type="ORF">QJS10_CPB04g00373</name>
</gene>
<dbReference type="PANTHER" id="PTHR23130:SF167">
    <property type="entry name" value="CYTOCHROME B561 AND DOMON DOMAIN-CONTAINING PROTEIN"/>
    <property type="match status" value="1"/>
</dbReference>
<evidence type="ECO:0000256" key="1">
    <source>
        <dbReference type="SAM" id="Phobius"/>
    </source>
</evidence>
<keyword evidence="1" id="KW-1133">Transmembrane helix</keyword>
<feature type="transmembrane region" description="Helical" evidence="1">
    <location>
        <begin position="104"/>
        <end position="127"/>
    </location>
</feature>
<name>A0AAV9F275_ACOCL</name>
<proteinExistence type="predicted"/>
<evidence type="ECO:0008006" key="4">
    <source>
        <dbReference type="Google" id="ProtNLM"/>
    </source>
</evidence>